<evidence type="ECO:0000259" key="10">
    <source>
        <dbReference type="Pfam" id="PF00580"/>
    </source>
</evidence>
<dbReference type="Pfam" id="PF13361">
    <property type="entry name" value="UvrD_C"/>
    <property type="match status" value="1"/>
</dbReference>
<sequence>MRIELPPRPSPEQLIILQRPLRPVEIIKGAAGSGKTLTALYKLVFATGYMATYKSCINILILSYNRTLKGYIEAMLQNSRFPILPRSTQIHLTVGTFARWAMNACNISRLNICSALEFINMNYAQLPLSSDYSPDFIAEEMSYILKRFPHNNLNSYIDARRHGRGANPAVDSNARAILVNEYISRYTEWKNIHSRQDWEDVAWHANTVSHLSYDIIVVDEGQDFTANQYRAIVNSLAEDSSLICVIDTAQKIYLNGFTWMECGIDARRHTPVTLSANFRNTQEIASLAAEILSNVTIDEDGVLPVRHYTMRTGGLPVLLRGNFSHQMDYIIDRIRCHLAAGESCAVLLRSSNWDSEVKRRIRLAGFEFASITCEDSWPEENINLVISTMHSAKGLEFDHVFMPGINEQLFPQYSDSAQEHEHRDRRLLAMAIGRARHTVTLGEKPGEESHYFNAIDIGTLQRISV</sequence>
<dbReference type="InterPro" id="IPR000212">
    <property type="entry name" value="DNA_helicase_UvrD/REP"/>
</dbReference>
<evidence type="ECO:0000256" key="5">
    <source>
        <dbReference type="ARBA" id="ARBA00023235"/>
    </source>
</evidence>
<dbReference type="SUPFAM" id="SSF52540">
    <property type="entry name" value="P-loop containing nucleoside triphosphate hydrolases"/>
    <property type="match status" value="1"/>
</dbReference>
<name>A0A212L780_9BACT</name>
<protein>
    <recommendedName>
        <fullName evidence="7">DNA 3'-5' helicase</fullName>
        <ecNumber evidence="7">5.6.2.4</ecNumber>
    </recommendedName>
    <alternativeName>
        <fullName evidence="8">DNA 3'-5' helicase II</fullName>
    </alternativeName>
</protein>
<evidence type="ECO:0000313" key="12">
    <source>
        <dbReference type="EMBL" id="SCM73179.1"/>
    </source>
</evidence>
<keyword evidence="2" id="KW-0378">Hydrolase</keyword>
<evidence type="ECO:0000259" key="11">
    <source>
        <dbReference type="Pfam" id="PF13361"/>
    </source>
</evidence>
<dbReference type="InterPro" id="IPR014017">
    <property type="entry name" value="DNA_helicase_UvrD-like_C"/>
</dbReference>
<keyword evidence="1" id="KW-0547">Nucleotide-binding</keyword>
<dbReference type="EMBL" id="FMJC01000002">
    <property type="protein sequence ID" value="SCM73179.1"/>
    <property type="molecule type" value="Genomic_DNA"/>
</dbReference>
<dbReference type="InterPro" id="IPR027417">
    <property type="entry name" value="P-loop_NTPase"/>
</dbReference>
<reference evidence="12" key="1">
    <citation type="submission" date="2016-08" db="EMBL/GenBank/DDBJ databases">
        <authorList>
            <person name="Seilhamer J.J."/>
        </authorList>
    </citation>
    <scope>NUCLEOTIDE SEQUENCE</scope>
    <source>
        <strain evidence="12">86-1</strain>
    </source>
</reference>
<dbReference type="PANTHER" id="PTHR11070:SF2">
    <property type="entry name" value="ATP-DEPENDENT DNA HELICASE SRS2"/>
    <property type="match status" value="1"/>
</dbReference>
<keyword evidence="3 12" id="KW-0347">Helicase</keyword>
<keyword evidence="4" id="KW-0067">ATP-binding</keyword>
<feature type="domain" description="UvrD-like helicase C-terminal" evidence="11">
    <location>
        <begin position="383"/>
        <end position="439"/>
    </location>
</feature>
<proteinExistence type="predicted"/>
<evidence type="ECO:0000256" key="2">
    <source>
        <dbReference type="ARBA" id="ARBA00022801"/>
    </source>
</evidence>
<dbReference type="InterPro" id="IPR014016">
    <property type="entry name" value="UvrD-like_ATP-bd"/>
</dbReference>
<dbReference type="GO" id="GO:0005524">
    <property type="term" value="F:ATP binding"/>
    <property type="evidence" value="ECO:0007669"/>
    <property type="project" value="UniProtKB-KW"/>
</dbReference>
<evidence type="ECO:0000256" key="9">
    <source>
        <dbReference type="ARBA" id="ARBA00048988"/>
    </source>
</evidence>
<dbReference type="GO" id="GO:0016887">
    <property type="term" value="F:ATP hydrolysis activity"/>
    <property type="evidence" value="ECO:0007669"/>
    <property type="project" value="RHEA"/>
</dbReference>
<dbReference type="Gene3D" id="3.40.50.300">
    <property type="entry name" value="P-loop containing nucleotide triphosphate hydrolases"/>
    <property type="match status" value="2"/>
</dbReference>
<comment type="catalytic activity">
    <reaction evidence="6">
        <text>Couples ATP hydrolysis with the unwinding of duplex DNA by translocating in the 3'-5' direction.</text>
        <dbReference type="EC" id="5.6.2.4"/>
    </reaction>
</comment>
<evidence type="ECO:0000256" key="7">
    <source>
        <dbReference type="ARBA" id="ARBA00034808"/>
    </source>
</evidence>
<dbReference type="AlphaFoldDB" id="A0A212L780"/>
<accession>A0A212L780</accession>
<dbReference type="Pfam" id="PF00580">
    <property type="entry name" value="UvrD-helicase"/>
    <property type="match status" value="1"/>
</dbReference>
<dbReference type="GO" id="GO:0000725">
    <property type="term" value="P:recombinational repair"/>
    <property type="evidence" value="ECO:0007669"/>
    <property type="project" value="TreeGrafter"/>
</dbReference>
<dbReference type="PANTHER" id="PTHR11070">
    <property type="entry name" value="UVRD / RECB / PCRA DNA HELICASE FAMILY MEMBER"/>
    <property type="match status" value="1"/>
</dbReference>
<evidence type="ECO:0000256" key="4">
    <source>
        <dbReference type="ARBA" id="ARBA00022840"/>
    </source>
</evidence>
<evidence type="ECO:0000256" key="8">
    <source>
        <dbReference type="ARBA" id="ARBA00034923"/>
    </source>
</evidence>
<dbReference type="GO" id="GO:0003677">
    <property type="term" value="F:DNA binding"/>
    <property type="evidence" value="ECO:0007669"/>
    <property type="project" value="InterPro"/>
</dbReference>
<evidence type="ECO:0000256" key="6">
    <source>
        <dbReference type="ARBA" id="ARBA00034617"/>
    </source>
</evidence>
<comment type="catalytic activity">
    <reaction evidence="9">
        <text>ATP + H2O = ADP + phosphate + H(+)</text>
        <dbReference type="Rhea" id="RHEA:13065"/>
        <dbReference type="ChEBI" id="CHEBI:15377"/>
        <dbReference type="ChEBI" id="CHEBI:15378"/>
        <dbReference type="ChEBI" id="CHEBI:30616"/>
        <dbReference type="ChEBI" id="CHEBI:43474"/>
        <dbReference type="ChEBI" id="CHEBI:456216"/>
        <dbReference type="EC" id="5.6.2.4"/>
    </reaction>
</comment>
<evidence type="ECO:0000256" key="1">
    <source>
        <dbReference type="ARBA" id="ARBA00022741"/>
    </source>
</evidence>
<dbReference type="RefSeq" id="WP_179980553.1">
    <property type="nucleotide sequence ID" value="NZ_LT608333.1"/>
</dbReference>
<dbReference type="GO" id="GO:0043138">
    <property type="term" value="F:3'-5' DNA helicase activity"/>
    <property type="evidence" value="ECO:0007669"/>
    <property type="project" value="UniProtKB-EC"/>
</dbReference>
<dbReference type="EC" id="5.6.2.4" evidence="7"/>
<dbReference type="GO" id="GO:0005829">
    <property type="term" value="C:cytosol"/>
    <property type="evidence" value="ECO:0007669"/>
    <property type="project" value="TreeGrafter"/>
</dbReference>
<feature type="domain" description="UvrD-like helicase ATP-binding" evidence="10">
    <location>
        <begin position="17"/>
        <end position="253"/>
    </location>
</feature>
<organism evidence="12">
    <name type="scientific">uncultured Desulfovibrio sp</name>
    <dbReference type="NCBI Taxonomy" id="167968"/>
    <lineage>
        <taxon>Bacteria</taxon>
        <taxon>Pseudomonadati</taxon>
        <taxon>Thermodesulfobacteriota</taxon>
        <taxon>Desulfovibrionia</taxon>
        <taxon>Desulfovibrionales</taxon>
        <taxon>Desulfovibrionaceae</taxon>
        <taxon>Desulfovibrio</taxon>
        <taxon>environmental samples</taxon>
    </lineage>
</organism>
<evidence type="ECO:0000256" key="3">
    <source>
        <dbReference type="ARBA" id="ARBA00022806"/>
    </source>
</evidence>
<gene>
    <name evidence="12" type="ORF">KL86DES1_21105</name>
</gene>
<keyword evidence="5" id="KW-0413">Isomerase</keyword>